<dbReference type="Gene3D" id="1.10.260.40">
    <property type="entry name" value="lambda repressor-like DNA-binding domains"/>
    <property type="match status" value="1"/>
</dbReference>
<dbReference type="Gene3D" id="1.25.40.10">
    <property type="entry name" value="Tetratricopeptide repeat domain"/>
    <property type="match status" value="2"/>
</dbReference>
<gene>
    <name evidence="9" type="ORF">GA0070609_3211</name>
</gene>
<dbReference type="GO" id="GO:0003677">
    <property type="term" value="F:DNA binding"/>
    <property type="evidence" value="ECO:0007669"/>
    <property type="project" value="UniProtKB-UniRule"/>
</dbReference>
<dbReference type="SUPFAM" id="SSF52540">
    <property type="entry name" value="P-loop containing nucleoside triphosphate hydrolases"/>
    <property type="match status" value="1"/>
</dbReference>
<keyword evidence="10" id="KW-1185">Reference proteome</keyword>
<evidence type="ECO:0000256" key="5">
    <source>
        <dbReference type="PROSITE-ProRule" id="PRU01091"/>
    </source>
</evidence>
<dbReference type="Pfam" id="PF13560">
    <property type="entry name" value="HTH_31"/>
    <property type="match status" value="1"/>
</dbReference>
<dbReference type="SMART" id="SM00028">
    <property type="entry name" value="TPR"/>
    <property type="match status" value="5"/>
</dbReference>
<proteinExistence type="inferred from homology"/>
<evidence type="ECO:0000256" key="6">
    <source>
        <dbReference type="SAM" id="MobiDB-lite"/>
    </source>
</evidence>
<dbReference type="SMART" id="SM00530">
    <property type="entry name" value="HTH_XRE"/>
    <property type="match status" value="1"/>
</dbReference>
<evidence type="ECO:0000256" key="3">
    <source>
        <dbReference type="ARBA" id="ARBA00023125"/>
    </source>
</evidence>
<dbReference type="SUPFAM" id="SSF47413">
    <property type="entry name" value="lambda repressor-like DNA-binding domains"/>
    <property type="match status" value="1"/>
</dbReference>
<dbReference type="Gene3D" id="1.10.10.10">
    <property type="entry name" value="Winged helix-like DNA-binding domain superfamily/Winged helix DNA-binding domain"/>
    <property type="match status" value="1"/>
</dbReference>
<feature type="DNA-binding region" description="OmpR/PhoB-type" evidence="5">
    <location>
        <begin position="147"/>
        <end position="252"/>
    </location>
</feature>
<evidence type="ECO:0000313" key="10">
    <source>
        <dbReference type="Proteomes" id="UP000198217"/>
    </source>
</evidence>
<dbReference type="PROSITE" id="PS50943">
    <property type="entry name" value="HTH_CROC1"/>
    <property type="match status" value="1"/>
</dbReference>
<evidence type="ECO:0000259" key="8">
    <source>
        <dbReference type="PROSITE" id="PS51755"/>
    </source>
</evidence>
<keyword evidence="3 5" id="KW-0238">DNA-binding</keyword>
<dbReference type="InterPro" id="IPR011990">
    <property type="entry name" value="TPR-like_helical_dom_sf"/>
</dbReference>
<dbReference type="PROSITE" id="PS51755">
    <property type="entry name" value="OMPR_PHOB"/>
    <property type="match status" value="1"/>
</dbReference>
<protein>
    <submittedName>
        <fullName evidence="9">DNA-binding transcriptional activator of the SARP family</fullName>
    </submittedName>
</protein>
<keyword evidence="2" id="KW-0805">Transcription regulation</keyword>
<dbReference type="Pfam" id="PF13424">
    <property type="entry name" value="TPR_12"/>
    <property type="match status" value="3"/>
</dbReference>
<comment type="similarity">
    <text evidence="1">Belongs to the AfsR/DnrI/RedD regulatory family.</text>
</comment>
<dbReference type="Pfam" id="PF00931">
    <property type="entry name" value="NB-ARC"/>
    <property type="match status" value="1"/>
</dbReference>
<dbReference type="SMART" id="SM00862">
    <property type="entry name" value="Trans_reg_C"/>
    <property type="match status" value="1"/>
</dbReference>
<dbReference type="PANTHER" id="PTHR35807">
    <property type="entry name" value="TRANSCRIPTIONAL REGULATOR REDD-RELATED"/>
    <property type="match status" value="1"/>
</dbReference>
<evidence type="ECO:0000313" key="9">
    <source>
        <dbReference type="EMBL" id="SCG56867.1"/>
    </source>
</evidence>
<name>A0A1C5IER6_9ACTN</name>
<dbReference type="InterPro" id="IPR016032">
    <property type="entry name" value="Sig_transdc_resp-reg_C-effctor"/>
</dbReference>
<dbReference type="GO" id="GO:0043531">
    <property type="term" value="F:ADP binding"/>
    <property type="evidence" value="ECO:0007669"/>
    <property type="project" value="InterPro"/>
</dbReference>
<dbReference type="InterPro" id="IPR005158">
    <property type="entry name" value="BTAD"/>
</dbReference>
<dbReference type="Gene3D" id="3.40.50.300">
    <property type="entry name" value="P-loop containing nucleotide triphosphate hydrolases"/>
    <property type="match status" value="1"/>
</dbReference>
<dbReference type="SUPFAM" id="SSF46894">
    <property type="entry name" value="C-terminal effector domain of the bipartite response regulators"/>
    <property type="match status" value="1"/>
</dbReference>
<dbReference type="InterPro" id="IPR019734">
    <property type="entry name" value="TPR_rpt"/>
</dbReference>
<dbReference type="SMART" id="SM01043">
    <property type="entry name" value="BTAD"/>
    <property type="match status" value="1"/>
</dbReference>
<dbReference type="Pfam" id="PF00486">
    <property type="entry name" value="Trans_reg_C"/>
    <property type="match status" value="1"/>
</dbReference>
<dbReference type="EMBL" id="LT607750">
    <property type="protein sequence ID" value="SCG56867.1"/>
    <property type="molecule type" value="Genomic_DNA"/>
</dbReference>
<evidence type="ECO:0000256" key="1">
    <source>
        <dbReference type="ARBA" id="ARBA00005820"/>
    </source>
</evidence>
<dbReference type="PRINTS" id="PR00364">
    <property type="entry name" value="DISEASERSIST"/>
</dbReference>
<dbReference type="InterPro" id="IPR010982">
    <property type="entry name" value="Lambda_DNA-bd_dom_sf"/>
</dbReference>
<dbReference type="InterPro" id="IPR002182">
    <property type="entry name" value="NB-ARC"/>
</dbReference>
<dbReference type="AlphaFoldDB" id="A0A1C5IER6"/>
<organism evidence="9 10">
    <name type="scientific">Micromonospora echinaurantiaca</name>
    <dbReference type="NCBI Taxonomy" id="47857"/>
    <lineage>
        <taxon>Bacteria</taxon>
        <taxon>Bacillati</taxon>
        <taxon>Actinomycetota</taxon>
        <taxon>Actinomycetes</taxon>
        <taxon>Micromonosporales</taxon>
        <taxon>Micromonosporaceae</taxon>
        <taxon>Micromonospora</taxon>
    </lineage>
</organism>
<dbReference type="InterPro" id="IPR051677">
    <property type="entry name" value="AfsR-DnrI-RedD_regulator"/>
</dbReference>
<feature type="domain" description="HTH cro/C1-type" evidence="7">
    <location>
        <begin position="10"/>
        <end position="66"/>
    </location>
</feature>
<feature type="region of interest" description="Disordered" evidence="6">
    <location>
        <begin position="132"/>
        <end position="154"/>
    </location>
</feature>
<keyword evidence="4" id="KW-0804">Transcription</keyword>
<dbReference type="PANTHER" id="PTHR35807:SF1">
    <property type="entry name" value="TRANSCRIPTIONAL REGULATOR REDD"/>
    <property type="match status" value="1"/>
</dbReference>
<dbReference type="InterPro" id="IPR027417">
    <property type="entry name" value="P-loop_NTPase"/>
</dbReference>
<dbReference type="InterPro" id="IPR001387">
    <property type="entry name" value="Cro/C1-type_HTH"/>
</dbReference>
<accession>A0A1C5IER6</accession>
<dbReference type="SUPFAM" id="SSF48452">
    <property type="entry name" value="TPR-like"/>
    <property type="match status" value="2"/>
</dbReference>
<evidence type="ECO:0000256" key="4">
    <source>
        <dbReference type="ARBA" id="ARBA00023163"/>
    </source>
</evidence>
<dbReference type="GO" id="GO:0000160">
    <property type="term" value="P:phosphorelay signal transduction system"/>
    <property type="evidence" value="ECO:0007669"/>
    <property type="project" value="InterPro"/>
</dbReference>
<dbReference type="Proteomes" id="UP000198217">
    <property type="component" value="Chromosome I"/>
</dbReference>
<dbReference type="CDD" id="cd15831">
    <property type="entry name" value="BTAD"/>
    <property type="match status" value="1"/>
</dbReference>
<dbReference type="Pfam" id="PF03704">
    <property type="entry name" value="BTAD"/>
    <property type="match status" value="1"/>
</dbReference>
<dbReference type="InterPro" id="IPR001867">
    <property type="entry name" value="OmpR/PhoB-type_DNA-bd"/>
</dbReference>
<evidence type="ECO:0000259" key="7">
    <source>
        <dbReference type="PROSITE" id="PS50943"/>
    </source>
</evidence>
<dbReference type="InterPro" id="IPR036388">
    <property type="entry name" value="WH-like_DNA-bd_sf"/>
</dbReference>
<feature type="domain" description="OmpR/PhoB-type" evidence="8">
    <location>
        <begin position="147"/>
        <end position="252"/>
    </location>
</feature>
<dbReference type="GO" id="GO:0006355">
    <property type="term" value="P:regulation of DNA-templated transcription"/>
    <property type="evidence" value="ECO:0007669"/>
    <property type="project" value="InterPro"/>
</dbReference>
<evidence type="ECO:0000256" key="2">
    <source>
        <dbReference type="ARBA" id="ARBA00023015"/>
    </source>
</evidence>
<dbReference type="CDD" id="cd00093">
    <property type="entry name" value="HTH_XRE"/>
    <property type="match status" value="1"/>
</dbReference>
<reference evidence="9 10" key="1">
    <citation type="submission" date="2016-06" db="EMBL/GenBank/DDBJ databases">
        <authorList>
            <person name="Kjaerup R.B."/>
            <person name="Dalgaard T.S."/>
            <person name="Juul-Madsen H.R."/>
        </authorList>
    </citation>
    <scope>NUCLEOTIDE SEQUENCE [LARGE SCALE GENOMIC DNA]</scope>
    <source>
        <strain evidence="9 10">DSM 43904</strain>
    </source>
</reference>
<sequence>MTGLSFGRRLRTLRRSAGMTIEELSEASGVSGRAISDMERGRSHAPQARTLAALADALRLGDGDRAVLVELARSGRLENRGGRPRVGELPRGVSGFVGRLRESEVLRRHGLAGSVDPPAQVMVGERAGEGRAFPWPSLRNGRDGSGPSEHVHQGTNRFTVLGPVRGWRNDTELDLGPPQQRALFAVLLAHAGRPVSLSEMVDALWADAPPASAVNIVQRYIGRLRRVMQPDRPEGSRGRLLVRAGRGYRLATDAASLDLLCFRELVAQAEGEKQPELKLALFVEALHLWQGPAAAGIAAEVRSRPLFAALDREVLRTVRHATDVALAVHVPEPMEPLLRRAADAHPLDESVLARLMLVLAASGRQAEALSAFQSVRIRLAEELGVEPGPELAAAHTSVLRGHDGAAPAEPLRRWSGRDRPAPAQLPADLPTFTGRRAAIAELLGVLTAAESTAFPSLVIHVISGMAGIGKTTLAVHLAHQLAVRFPDGQLYANLRGFGPIGSTVAPGDALRNFLDALGVPAARVPADLHEAAALYRSHLAGRRMLILLDNARNAEQVIPLLPGTPGSLVLVTSRNDLGELVATQGAHPLTLDLLSAEDARDMLARRVGADRVAAEPEAVDEIVARSARLPLALATVAAQAAVNRAFPLSAIANELRRARGSLEAFAGPAAATDARAAFSWSYHALSDDAARLFRLLALHPGGGTDVGVGAIAALAGRPVGGVQVALAGLHRANLVLQPAPGRYVLHDLLHAYAAELAEVTESEEDRRAALHRLLDYYLQTCHTAYRLLAPPRRYELTLPTPLSGVPETPLDSAAAAVAWLAGERPALLAAVEAARRAGFDAHALPLALSVGEFLDRQGRWQEWFDTQSAALAAAERLGDRAAQALSHRLVGIAASRLDRHDEAHAHLNRAIEVYAELGDQVSKATTLRNLSYELNRCGRHEESRALKRQALELYRSVGDRVGEANCLNEIGWTCLLLGDAAGGLARAEEALDLLNVSGDARSEAATRDTIGLALHRLGLHQESIVAYQEAIRLRRETGDRYPEAVSLNRLGDVQHASGDLLAARHAWRSALEILTDLEHPDAEAVGAKLS</sequence>